<comment type="caution">
    <text evidence="2">The sequence shown here is derived from an EMBL/GenBank/DDBJ whole genome shotgun (WGS) entry which is preliminary data.</text>
</comment>
<evidence type="ECO:0000313" key="3">
    <source>
        <dbReference type="Proteomes" id="UP000295788"/>
    </source>
</evidence>
<name>A0A4R3K7X8_9BACI</name>
<dbReference type="Pfam" id="PF09002">
    <property type="entry name" value="Card1_endonuc"/>
    <property type="match status" value="1"/>
</dbReference>
<dbReference type="RefSeq" id="WP_132770418.1">
    <property type="nucleotide sequence ID" value="NZ_SMAB01000024.1"/>
</dbReference>
<dbReference type="Gene3D" id="3.40.1350.10">
    <property type="match status" value="1"/>
</dbReference>
<dbReference type="OrthoDB" id="9797116at2"/>
<feature type="domain" description="Card1 endonuclease" evidence="1">
    <location>
        <begin position="289"/>
        <end position="424"/>
    </location>
</feature>
<sequence length="426" mass="49978">MKEAHLPKSDILFLLVGTNPFPNLISSLTRVKDDGLIHFFYTVDQENSQTNKVFERLKELLSKKKPHCRSTGSIIDKSRVNKIEEDVKEVLSRTYSYNPNQLQRIELNYTGGTKVMAAGTYHAFKNFAHSQAKDIFVLSYIDGEKEQIYYEVLEGENEKYVYEPLRKLEGDYSISILEISQLHDIPLKENPHLEIYDSQLAERFFQLFIDPSEEEYQSHIKFLEVIYSDMVHVSDKLPNNKNKANELIHERLLSLNNPIFESEYNPFPDIHSYRDFSKDRKLTYQFKDYLSGFWLEDYVLKVVLELMEENKNIIDVHHSVKPNKQSSKDFEVDIVLLKKYKLFSISVTTQEKEEEAILKLFEVKERAKQLGGDESGICLVSLCRNSNVLEKEYKNIWDNDSPKNTLIIGQDRFKNIKQLFVDWINE</sequence>
<dbReference type="InterPro" id="IPR011335">
    <property type="entry name" value="Restrct_endonuc-II-like"/>
</dbReference>
<protein>
    <submittedName>
        <fullName evidence="2">Uncharacterized protein DUF1887</fullName>
    </submittedName>
</protein>
<dbReference type="GO" id="GO:0003676">
    <property type="term" value="F:nucleic acid binding"/>
    <property type="evidence" value="ECO:0007669"/>
    <property type="project" value="InterPro"/>
</dbReference>
<dbReference type="InterPro" id="IPR015093">
    <property type="entry name" value="Card1_endonucl_dom"/>
</dbReference>
<dbReference type="InterPro" id="IPR011856">
    <property type="entry name" value="tRNA_endonuc-like_dom_sf"/>
</dbReference>
<dbReference type="Proteomes" id="UP000295788">
    <property type="component" value="Unassembled WGS sequence"/>
</dbReference>
<evidence type="ECO:0000313" key="2">
    <source>
        <dbReference type="EMBL" id="TCS78938.1"/>
    </source>
</evidence>
<reference evidence="2 3" key="1">
    <citation type="submission" date="2019-03" db="EMBL/GenBank/DDBJ databases">
        <title>Genomic Encyclopedia of Type Strains, Phase IV (KMG-IV): sequencing the most valuable type-strain genomes for metagenomic binning, comparative biology and taxonomic classification.</title>
        <authorList>
            <person name="Goeker M."/>
        </authorList>
    </citation>
    <scope>NUCLEOTIDE SEQUENCE [LARGE SCALE GENOMIC DNA]</scope>
    <source>
        <strain evidence="2 3">DSM 23802</strain>
    </source>
</reference>
<organism evidence="2 3">
    <name type="scientific">Tepidibacillus fermentans</name>
    <dbReference type="NCBI Taxonomy" id="1281767"/>
    <lineage>
        <taxon>Bacteria</taxon>
        <taxon>Bacillati</taxon>
        <taxon>Bacillota</taxon>
        <taxon>Bacilli</taxon>
        <taxon>Bacillales</taxon>
        <taxon>Bacillaceae</taxon>
        <taxon>Tepidibacillus</taxon>
    </lineage>
</organism>
<keyword evidence="3" id="KW-1185">Reference proteome</keyword>
<dbReference type="SUPFAM" id="SSF52980">
    <property type="entry name" value="Restriction endonuclease-like"/>
    <property type="match status" value="1"/>
</dbReference>
<proteinExistence type="predicted"/>
<dbReference type="EMBL" id="SMAB01000024">
    <property type="protein sequence ID" value="TCS78938.1"/>
    <property type="molecule type" value="Genomic_DNA"/>
</dbReference>
<gene>
    <name evidence="2" type="ORF">EDD72_12417</name>
</gene>
<accession>A0A4R3K7X8</accession>
<evidence type="ECO:0000259" key="1">
    <source>
        <dbReference type="Pfam" id="PF09002"/>
    </source>
</evidence>
<dbReference type="AlphaFoldDB" id="A0A4R3K7X8"/>
<dbReference type="Gene3D" id="3.40.50.10770">
    <property type="entry name" value="Hypothetical protein VC1899 like domain (Restriction endonuclease-like)"/>
    <property type="match status" value="1"/>
</dbReference>